<dbReference type="GO" id="GO:0004452">
    <property type="term" value="F:isopentenyl-diphosphate delta-isomerase activity"/>
    <property type="evidence" value="ECO:0007669"/>
    <property type="project" value="UniProtKB-EC"/>
</dbReference>
<evidence type="ECO:0000256" key="1">
    <source>
        <dbReference type="ARBA" id="ARBA00004826"/>
    </source>
</evidence>
<keyword evidence="5" id="KW-0479">Metal-binding</keyword>
<dbReference type="Gene3D" id="3.90.79.10">
    <property type="entry name" value="Nucleoside Triphosphate Pyrophosphohydrolase"/>
    <property type="match status" value="1"/>
</dbReference>
<dbReference type="EC" id="5.3.3.2" evidence="3 10"/>
<dbReference type="PANTHER" id="PTHR10885">
    <property type="entry name" value="ISOPENTENYL-DIPHOSPHATE DELTA-ISOMERASE"/>
    <property type="match status" value="1"/>
</dbReference>
<comment type="caution">
    <text evidence="12">The sequence shown here is derived from an EMBL/GenBank/DDBJ whole genome shotgun (WGS) entry which is preliminary data.</text>
</comment>
<dbReference type="InterPro" id="IPR000086">
    <property type="entry name" value="NUDIX_hydrolase_dom"/>
</dbReference>
<evidence type="ECO:0000313" key="12">
    <source>
        <dbReference type="EMBL" id="MBB2149143.1"/>
    </source>
</evidence>
<gene>
    <name evidence="12" type="ORF">GM920_09510</name>
</gene>
<dbReference type="InterPro" id="IPR011876">
    <property type="entry name" value="IsopentenylPP_isomerase_typ1"/>
</dbReference>
<dbReference type="HAMAP" id="MF_00202">
    <property type="entry name" value="Idi"/>
    <property type="match status" value="1"/>
</dbReference>
<protein>
    <recommendedName>
        <fullName evidence="3 10">Isopentenyl-diphosphate delta-isomerase</fullName>
        <ecNumber evidence="3 10">5.3.3.2</ecNumber>
    </recommendedName>
</protein>
<organism evidence="12 13">
    <name type="scientific">Pedobacter gandavensis</name>
    <dbReference type="NCBI Taxonomy" id="2679963"/>
    <lineage>
        <taxon>Bacteria</taxon>
        <taxon>Pseudomonadati</taxon>
        <taxon>Bacteroidota</taxon>
        <taxon>Sphingobacteriia</taxon>
        <taxon>Sphingobacteriales</taxon>
        <taxon>Sphingobacteriaceae</taxon>
        <taxon>Pedobacter</taxon>
    </lineage>
</organism>
<keyword evidence="13" id="KW-1185">Reference proteome</keyword>
<evidence type="ECO:0000256" key="6">
    <source>
        <dbReference type="ARBA" id="ARBA00022842"/>
    </source>
</evidence>
<keyword evidence="4" id="KW-0963">Cytoplasm</keyword>
<dbReference type="PIRSF" id="PIRSF018427">
    <property type="entry name" value="Isopntndiph_ism"/>
    <property type="match status" value="1"/>
</dbReference>
<dbReference type="EMBL" id="WNXC01000002">
    <property type="protein sequence ID" value="MBB2149143.1"/>
    <property type="molecule type" value="Genomic_DNA"/>
</dbReference>
<evidence type="ECO:0000256" key="2">
    <source>
        <dbReference type="ARBA" id="ARBA00007579"/>
    </source>
</evidence>
<feature type="domain" description="Nudix hydrolase" evidence="11">
    <location>
        <begin position="31"/>
        <end position="163"/>
    </location>
</feature>
<dbReference type="Proteomes" id="UP000636110">
    <property type="component" value="Unassembled WGS sequence"/>
</dbReference>
<evidence type="ECO:0000256" key="9">
    <source>
        <dbReference type="ARBA" id="ARBA00023235"/>
    </source>
</evidence>
<keyword evidence="8" id="KW-0414">Isoprene biosynthesis</keyword>
<evidence type="ECO:0000256" key="4">
    <source>
        <dbReference type="ARBA" id="ARBA00022490"/>
    </source>
</evidence>
<comment type="pathway">
    <text evidence="1">Isoprenoid biosynthesis; dimethylallyl diphosphate biosynthesis; dimethylallyl diphosphate from isopentenyl diphosphate: step 1/1.</text>
</comment>
<dbReference type="NCBIfam" id="TIGR02150">
    <property type="entry name" value="IPP_isom_1"/>
    <property type="match status" value="1"/>
</dbReference>
<dbReference type="SUPFAM" id="SSF55811">
    <property type="entry name" value="Nudix"/>
    <property type="match status" value="1"/>
</dbReference>
<accession>A0ABR6EXJ3</accession>
<name>A0ABR6EXJ3_9SPHI</name>
<dbReference type="PROSITE" id="PS51462">
    <property type="entry name" value="NUDIX"/>
    <property type="match status" value="1"/>
</dbReference>
<dbReference type="PANTHER" id="PTHR10885:SF0">
    <property type="entry name" value="ISOPENTENYL-DIPHOSPHATE DELTA-ISOMERASE"/>
    <property type="match status" value="1"/>
</dbReference>
<dbReference type="CDD" id="cd02885">
    <property type="entry name" value="NUDIX_IPP_Isomerase"/>
    <property type="match status" value="1"/>
</dbReference>
<dbReference type="NCBIfam" id="NF002995">
    <property type="entry name" value="PRK03759.1"/>
    <property type="match status" value="1"/>
</dbReference>
<evidence type="ECO:0000259" key="11">
    <source>
        <dbReference type="PROSITE" id="PS51462"/>
    </source>
</evidence>
<evidence type="ECO:0000256" key="8">
    <source>
        <dbReference type="ARBA" id="ARBA00023229"/>
    </source>
</evidence>
<dbReference type="Pfam" id="PF00293">
    <property type="entry name" value="NUDIX"/>
    <property type="match status" value="1"/>
</dbReference>
<reference evidence="12 13" key="1">
    <citation type="submission" date="2019-11" db="EMBL/GenBank/DDBJ databases">
        <title>Description of Pedobacter sp. LMG 31462T.</title>
        <authorList>
            <person name="Carlier A."/>
            <person name="Qi S."/>
            <person name="Vandamme P."/>
        </authorList>
    </citation>
    <scope>NUCLEOTIDE SEQUENCE [LARGE SCALE GENOMIC DNA]</scope>
    <source>
        <strain evidence="12 13">LMG 31462</strain>
    </source>
</reference>
<dbReference type="InterPro" id="IPR015797">
    <property type="entry name" value="NUDIX_hydrolase-like_dom_sf"/>
</dbReference>
<evidence type="ECO:0000256" key="7">
    <source>
        <dbReference type="ARBA" id="ARBA00023211"/>
    </source>
</evidence>
<keyword evidence="7" id="KW-0464">Manganese</keyword>
<keyword evidence="6" id="KW-0460">Magnesium</keyword>
<sequence>MIEKEEMVILVDEHDHPIGTMPKLEAHIAGKFHRAFSVFIFNNRGELLLQQRALDKYHSGGKWTNTCCSHPRPGELTAAAAKRRLQEEMGMDCQLNPIFTFSYRAEVENGLIENEFDHVFFGNSDVLPVPNPAEVAAYKYISMEALELSLTDKNEAYTEWLKICFDQVMAHYRRIYGHG</sequence>
<keyword evidence="9 12" id="KW-0413">Isomerase</keyword>
<evidence type="ECO:0000256" key="5">
    <source>
        <dbReference type="ARBA" id="ARBA00022723"/>
    </source>
</evidence>
<evidence type="ECO:0000313" key="13">
    <source>
        <dbReference type="Proteomes" id="UP000636110"/>
    </source>
</evidence>
<comment type="similarity">
    <text evidence="2">Belongs to the IPP isomerase type 1 family.</text>
</comment>
<evidence type="ECO:0000256" key="10">
    <source>
        <dbReference type="NCBIfam" id="TIGR02150"/>
    </source>
</evidence>
<dbReference type="InterPro" id="IPR056375">
    <property type="entry name" value="Idi_bact"/>
</dbReference>
<proteinExistence type="inferred from homology"/>
<evidence type="ECO:0000256" key="3">
    <source>
        <dbReference type="ARBA" id="ARBA00012057"/>
    </source>
</evidence>